<dbReference type="PANTHER" id="PTHR23419:SF8">
    <property type="entry name" value="FI09726P"/>
    <property type="match status" value="1"/>
</dbReference>
<protein>
    <submittedName>
        <fullName evidence="2">Divalent cation tolerance protein CutA</fullName>
    </submittedName>
</protein>
<dbReference type="InterPro" id="IPR011322">
    <property type="entry name" value="N-reg_PII-like_a/b"/>
</dbReference>
<dbReference type="NCBIfam" id="NF007930">
    <property type="entry name" value="PRK10645.1"/>
    <property type="match status" value="1"/>
</dbReference>
<dbReference type="EMBL" id="CP123759">
    <property type="protein sequence ID" value="WGO83453.1"/>
    <property type="molecule type" value="Genomic_DNA"/>
</dbReference>
<comment type="similarity">
    <text evidence="1">Belongs to the CutA family.</text>
</comment>
<accession>A0ABY8P1S0</accession>
<dbReference type="Gene3D" id="3.30.70.120">
    <property type="match status" value="1"/>
</dbReference>
<keyword evidence="3" id="KW-1185">Reference proteome</keyword>
<dbReference type="Pfam" id="PF03091">
    <property type="entry name" value="CutA1"/>
    <property type="match status" value="1"/>
</dbReference>
<gene>
    <name evidence="2" type="primary">cutA</name>
    <name evidence="2" type="ORF">QG404_14210</name>
</gene>
<dbReference type="Proteomes" id="UP001231859">
    <property type="component" value="Chromosome"/>
</dbReference>
<dbReference type="InterPro" id="IPR015867">
    <property type="entry name" value="N-reg_PII/ATP_PRibTrfase_C"/>
</dbReference>
<dbReference type="PANTHER" id="PTHR23419">
    <property type="entry name" value="DIVALENT CATION TOLERANCE CUTA-RELATED"/>
    <property type="match status" value="1"/>
</dbReference>
<evidence type="ECO:0000313" key="3">
    <source>
        <dbReference type="Proteomes" id="UP001231859"/>
    </source>
</evidence>
<organism evidence="2 3">
    <name type="scientific">Arsenophonus apicola</name>
    <dbReference type="NCBI Taxonomy" id="2879119"/>
    <lineage>
        <taxon>Bacteria</taxon>
        <taxon>Pseudomonadati</taxon>
        <taxon>Pseudomonadota</taxon>
        <taxon>Gammaproteobacteria</taxon>
        <taxon>Enterobacterales</taxon>
        <taxon>Morganellaceae</taxon>
        <taxon>Arsenophonus</taxon>
    </lineage>
</organism>
<evidence type="ECO:0000256" key="1">
    <source>
        <dbReference type="ARBA" id="ARBA00010169"/>
    </source>
</evidence>
<sequence>MMQQHLNETISHHNNEDIRIVLCTTPDEATAKIIAKQLVVKKLAACVTLLPQAISFYRWQDELEQQIEVQMLIKTHITLQDKVFSHIKTHHPYQVPELLAIAVTDGDINYLAWLKKSLN</sequence>
<name>A0ABY8P1S0_9GAMM</name>
<dbReference type="InterPro" id="IPR004323">
    <property type="entry name" value="Ion_tolerance_CutA"/>
</dbReference>
<dbReference type="SUPFAM" id="SSF54913">
    <property type="entry name" value="GlnB-like"/>
    <property type="match status" value="1"/>
</dbReference>
<dbReference type="RefSeq" id="WP_280938172.1">
    <property type="nucleotide sequence ID" value="NZ_CP123759.1"/>
</dbReference>
<proteinExistence type="inferred from homology"/>
<evidence type="ECO:0000313" key="2">
    <source>
        <dbReference type="EMBL" id="WGO83453.1"/>
    </source>
</evidence>
<reference evidence="2 3" key="1">
    <citation type="submission" date="2023-04" db="EMBL/GenBank/DDBJ databases">
        <title>Genome dynamics across the evolutionary transition to endosymbiosis.</title>
        <authorList>
            <person name="Siozios S."/>
            <person name="Nadal-Jimenez P."/>
            <person name="Azagi T."/>
            <person name="Sprong H."/>
            <person name="Frost C.L."/>
            <person name="Parratt S.R."/>
            <person name="Taylor G."/>
            <person name="Brettell L."/>
            <person name="Lew K.C."/>
            <person name="Croft L."/>
            <person name="King K.C."/>
            <person name="Brockhurst M.A."/>
            <person name="Hypsa V."/>
            <person name="Novakova E."/>
            <person name="Darby A.C."/>
            <person name="Hurst G.D.D."/>
        </authorList>
    </citation>
    <scope>NUCLEOTIDE SEQUENCE [LARGE SCALE GENOMIC DNA]</scope>
    <source>
        <strain evidence="3">aApi_AU</strain>
    </source>
</reference>